<feature type="coiled-coil region" evidence="2">
    <location>
        <begin position="722"/>
        <end position="756"/>
    </location>
</feature>
<accession>A0A6A3MEK2</accession>
<dbReference type="SUPFAM" id="SSF52540">
    <property type="entry name" value="P-loop containing nucleoside triphosphate hydrolases"/>
    <property type="match status" value="1"/>
</dbReference>
<dbReference type="AlphaFoldDB" id="A0A6A3MEK2"/>
<evidence type="ECO:0000313" key="8">
    <source>
        <dbReference type="EMBL" id="KAE9331931.1"/>
    </source>
</evidence>
<proteinExistence type="predicted"/>
<keyword evidence="2" id="KW-0175">Coiled coil</keyword>
<evidence type="ECO:0000313" key="9">
    <source>
        <dbReference type="Proteomes" id="UP000460718"/>
    </source>
</evidence>
<evidence type="ECO:0000313" key="12">
    <source>
        <dbReference type="Proteomes" id="UP000488956"/>
    </source>
</evidence>
<gene>
    <name evidence="7" type="ORF">PF004_g14427</name>
    <name evidence="8" type="ORF">PF008_g15187</name>
    <name evidence="6" type="ORF">PF010_g1817</name>
    <name evidence="5" type="ORF">PF011_g1579</name>
</gene>
<dbReference type="PANTHER" id="PTHR10751">
    <property type="entry name" value="GUANYLATE BINDING PROTEIN"/>
    <property type="match status" value="1"/>
</dbReference>
<evidence type="ECO:0000256" key="1">
    <source>
        <dbReference type="ARBA" id="ARBA00022801"/>
    </source>
</evidence>
<dbReference type="Proteomes" id="UP000460718">
    <property type="component" value="Unassembled WGS sequence"/>
</dbReference>
<comment type="caution">
    <text evidence="5">The sequence shown here is derived from an EMBL/GenBank/DDBJ whole genome shotgun (WGS) entry which is preliminary data.</text>
</comment>
<feature type="region of interest" description="Disordered" evidence="3">
    <location>
        <begin position="779"/>
        <end position="835"/>
    </location>
</feature>
<dbReference type="EMBL" id="QXFY01000976">
    <property type="protein sequence ID" value="KAE9331931.1"/>
    <property type="molecule type" value="Genomic_DNA"/>
</dbReference>
<dbReference type="Proteomes" id="UP000476176">
    <property type="component" value="Unassembled WGS sequence"/>
</dbReference>
<dbReference type="Pfam" id="PF02263">
    <property type="entry name" value="GBP"/>
    <property type="match status" value="1"/>
</dbReference>
<dbReference type="InterPro" id="IPR036543">
    <property type="entry name" value="Guanylate-bd_C_sf"/>
</dbReference>
<dbReference type="EMBL" id="QXFW01000044">
    <property type="protein sequence ID" value="KAE9028468.1"/>
    <property type="molecule type" value="Genomic_DNA"/>
</dbReference>
<dbReference type="GO" id="GO:0005525">
    <property type="term" value="F:GTP binding"/>
    <property type="evidence" value="ECO:0007669"/>
    <property type="project" value="InterPro"/>
</dbReference>
<reference evidence="9 10" key="1">
    <citation type="submission" date="2018-09" db="EMBL/GenBank/DDBJ databases">
        <title>Genomic investigation of the strawberry pathogen Phytophthora fragariae indicates pathogenicity is determined by transcriptional variation in three key races.</title>
        <authorList>
            <person name="Adams T.M."/>
            <person name="Armitage A.D."/>
            <person name="Sobczyk M.K."/>
            <person name="Bates H.J."/>
            <person name="Dunwell J.M."/>
            <person name="Nellist C.F."/>
            <person name="Harrison R.J."/>
        </authorList>
    </citation>
    <scope>NUCLEOTIDE SEQUENCE [LARGE SCALE GENOMIC DNA]</scope>
    <source>
        <strain evidence="7 10">BC-23</strain>
        <strain evidence="8 11">NOV-77</strain>
        <strain evidence="6 12">ONT-3</strain>
        <strain evidence="5 9">SCRP245</strain>
    </source>
</reference>
<dbReference type="InterPro" id="IPR015894">
    <property type="entry name" value="Guanylate-bd_N"/>
</dbReference>
<dbReference type="InterPro" id="IPR027417">
    <property type="entry name" value="P-loop_NTPase"/>
</dbReference>
<keyword evidence="1" id="KW-0378">Hydrolase</keyword>
<evidence type="ECO:0000313" key="5">
    <source>
        <dbReference type="EMBL" id="KAE9028468.1"/>
    </source>
</evidence>
<organism evidence="5 9">
    <name type="scientific">Phytophthora fragariae</name>
    <dbReference type="NCBI Taxonomy" id="53985"/>
    <lineage>
        <taxon>Eukaryota</taxon>
        <taxon>Sar</taxon>
        <taxon>Stramenopiles</taxon>
        <taxon>Oomycota</taxon>
        <taxon>Peronosporomycetes</taxon>
        <taxon>Peronosporales</taxon>
        <taxon>Peronosporaceae</taxon>
        <taxon>Phytophthora</taxon>
    </lineage>
</organism>
<evidence type="ECO:0000313" key="7">
    <source>
        <dbReference type="EMBL" id="KAE9216533.1"/>
    </source>
</evidence>
<evidence type="ECO:0000313" key="11">
    <source>
        <dbReference type="Proteomes" id="UP000486351"/>
    </source>
</evidence>
<dbReference type="Gene3D" id="3.40.50.300">
    <property type="entry name" value="P-loop containing nucleotide triphosphate hydrolases"/>
    <property type="match status" value="1"/>
</dbReference>
<dbReference type="Proteomes" id="UP000486351">
    <property type="component" value="Unassembled WGS sequence"/>
</dbReference>
<feature type="compositionally biased region" description="Basic and acidic residues" evidence="3">
    <location>
        <begin position="821"/>
        <end position="835"/>
    </location>
</feature>
<dbReference type="SUPFAM" id="SSF48340">
    <property type="entry name" value="Interferon-induced guanylate-binding protein 1 (GBP1), C-terminal domain"/>
    <property type="match status" value="1"/>
</dbReference>
<sequence length="835" mass="94154">MAAPWRALPLIYATYSDNGVKLQVSLDARDALLSIHAQHVGVLGVFGPPATGKRLLLNTLLQPQDVNFTAAPDVLLWLWLPQEGELKTAHSARVVLASGAALEAENEQQAESQRLALLLLLSSTLLYNADGEINAEAVERLQWVEKVAQVLRIKGIQDEEAVASEFHEHAPKFVWLARNFKLKWLKGSDGQKLTPMEYFEQCLAPEGGYGEAATRRNMLRMYLESYFPVKECVALSRAVEGNGTEVVPPGTARSELRPQFVETVDDLYVKYLSENAQQLPTKKLMGHELRSEQFVAVLDSYVNAMNAGQLPTMQTASNALLEQEVAEGFEVAKQIYFTEMGTVKSSEKEGHMNNGERALSDRKLQFAHFRGVQTAVAHIREVRSNLPERLQNTLFKEKLAELEAQVKCDFQATLERNTTLSTEICTKILEHVLPHNLEDMAAELAERPREDFSDGLIRLLTQYKSDLRSALDEYAQEASGPAAHTCLEKALLQSVRASIQKWGAMVLRQYQKHMQSWQEEKEQLDNAYELAKTQDADTLTSANDQKRLYEEQLAHATEQLSELRRVLHSELNSKKSELERQTTEITTMKLKHEVRMKNAESDLAWARSRTEELEKSIVADRQRKEDISAAAAQVLEKQRSFHKEERSLLVQQKELMAQIVQLERELMQKKTKHAQKVFALQNEHAKQIDSMRMEQAKFERQLKSQAKKDLSSLKITHDKEKKKAIATENATLDKEMADIQEKLAVFEAEEEAARASAAASRDFFKSMPLIQLPLMQAPAPAAGEHQPARHSVKHSTPKDHSVPVRLGSLDDTSTSSASPIARDEAPQRNDMCRQS</sequence>
<dbReference type="EMBL" id="QXGC01000919">
    <property type="protein sequence ID" value="KAE9216533.1"/>
    <property type="molecule type" value="Genomic_DNA"/>
</dbReference>
<evidence type="ECO:0000256" key="3">
    <source>
        <dbReference type="SAM" id="MobiDB-lite"/>
    </source>
</evidence>
<evidence type="ECO:0000313" key="6">
    <source>
        <dbReference type="EMBL" id="KAE9136150.1"/>
    </source>
</evidence>
<evidence type="ECO:0000256" key="2">
    <source>
        <dbReference type="SAM" id="Coils"/>
    </source>
</evidence>
<dbReference type="EMBL" id="QXFX01000047">
    <property type="protein sequence ID" value="KAE9136150.1"/>
    <property type="molecule type" value="Genomic_DNA"/>
</dbReference>
<evidence type="ECO:0000259" key="4">
    <source>
        <dbReference type="Pfam" id="PF02263"/>
    </source>
</evidence>
<feature type="coiled-coil region" evidence="2">
    <location>
        <begin position="507"/>
        <end position="566"/>
    </location>
</feature>
<feature type="coiled-coil region" evidence="2">
    <location>
        <begin position="645"/>
        <end position="672"/>
    </location>
</feature>
<protein>
    <recommendedName>
        <fullName evidence="4">Guanylate-binding protein N-terminal domain-containing protein</fullName>
    </recommendedName>
</protein>
<name>A0A6A3MEK2_9STRA</name>
<dbReference type="GO" id="GO:0003924">
    <property type="term" value="F:GTPase activity"/>
    <property type="evidence" value="ECO:0007669"/>
    <property type="project" value="InterPro"/>
</dbReference>
<feature type="domain" description="Guanylate-binding protein N-terminal" evidence="4">
    <location>
        <begin position="23"/>
        <end position="276"/>
    </location>
</feature>
<evidence type="ECO:0000313" key="10">
    <source>
        <dbReference type="Proteomes" id="UP000476176"/>
    </source>
</evidence>
<dbReference type="Proteomes" id="UP000488956">
    <property type="component" value="Unassembled WGS sequence"/>
</dbReference>